<proteinExistence type="predicted"/>
<keyword evidence="2" id="KW-1185">Reference proteome</keyword>
<dbReference type="Proteomes" id="UP000050525">
    <property type="component" value="Unassembled WGS sequence"/>
</dbReference>
<dbReference type="AlphaFoldDB" id="A0A151NMS9"/>
<comment type="caution">
    <text evidence="1">The sequence shown here is derived from an EMBL/GenBank/DDBJ whole genome shotgun (WGS) entry which is preliminary data.</text>
</comment>
<name>A0A151NMS9_ALLMI</name>
<accession>A0A151NMS9</accession>
<organism evidence="1 2">
    <name type="scientific">Alligator mississippiensis</name>
    <name type="common">American alligator</name>
    <dbReference type="NCBI Taxonomy" id="8496"/>
    <lineage>
        <taxon>Eukaryota</taxon>
        <taxon>Metazoa</taxon>
        <taxon>Chordata</taxon>
        <taxon>Craniata</taxon>
        <taxon>Vertebrata</taxon>
        <taxon>Euteleostomi</taxon>
        <taxon>Archelosauria</taxon>
        <taxon>Archosauria</taxon>
        <taxon>Crocodylia</taxon>
        <taxon>Alligatoridae</taxon>
        <taxon>Alligatorinae</taxon>
        <taxon>Alligator</taxon>
    </lineage>
</organism>
<evidence type="ECO:0000313" key="2">
    <source>
        <dbReference type="Proteomes" id="UP000050525"/>
    </source>
</evidence>
<reference evidence="1 2" key="1">
    <citation type="journal article" date="2012" name="Genome Biol.">
        <title>Sequencing three crocodilian genomes to illuminate the evolution of archosaurs and amniotes.</title>
        <authorList>
            <person name="St John J.A."/>
            <person name="Braun E.L."/>
            <person name="Isberg S.R."/>
            <person name="Miles L.G."/>
            <person name="Chong A.Y."/>
            <person name="Gongora J."/>
            <person name="Dalzell P."/>
            <person name="Moran C."/>
            <person name="Bed'hom B."/>
            <person name="Abzhanov A."/>
            <person name="Burgess S.C."/>
            <person name="Cooksey A.M."/>
            <person name="Castoe T.A."/>
            <person name="Crawford N.G."/>
            <person name="Densmore L.D."/>
            <person name="Drew J.C."/>
            <person name="Edwards S.V."/>
            <person name="Faircloth B.C."/>
            <person name="Fujita M.K."/>
            <person name="Greenwold M.J."/>
            <person name="Hoffmann F.G."/>
            <person name="Howard J.M."/>
            <person name="Iguchi T."/>
            <person name="Janes D.E."/>
            <person name="Khan S.Y."/>
            <person name="Kohno S."/>
            <person name="de Koning A.J."/>
            <person name="Lance S.L."/>
            <person name="McCarthy F.M."/>
            <person name="McCormack J.E."/>
            <person name="Merchant M.E."/>
            <person name="Peterson D.G."/>
            <person name="Pollock D.D."/>
            <person name="Pourmand N."/>
            <person name="Raney B.J."/>
            <person name="Roessler K.A."/>
            <person name="Sanford J.R."/>
            <person name="Sawyer R.H."/>
            <person name="Schmidt C.J."/>
            <person name="Triplett E.W."/>
            <person name="Tuberville T.D."/>
            <person name="Venegas-Anaya M."/>
            <person name="Howard J.T."/>
            <person name="Jarvis E.D."/>
            <person name="Guillette L.J.Jr."/>
            <person name="Glenn T.C."/>
            <person name="Green R.E."/>
            <person name="Ray D.A."/>
        </authorList>
    </citation>
    <scope>NUCLEOTIDE SEQUENCE [LARGE SCALE GENOMIC DNA]</scope>
    <source>
        <strain evidence="1">KSC_2009_1</strain>
    </source>
</reference>
<dbReference type="EMBL" id="AKHW03002528">
    <property type="protein sequence ID" value="KYO38131.1"/>
    <property type="molecule type" value="Genomic_DNA"/>
</dbReference>
<gene>
    <name evidence="1" type="ORF">Y1Q_0007250</name>
</gene>
<sequence>MEVWGAKWSKRNSEGGMDCWSQKLRTTPVLDFIPYEDSYMKIHFPVTCPLMEGVHHTEASERTGFRTQSCAVGHEN</sequence>
<protein>
    <submittedName>
        <fullName evidence="1">Uncharacterized protein</fullName>
    </submittedName>
</protein>
<evidence type="ECO:0000313" key="1">
    <source>
        <dbReference type="EMBL" id="KYO38131.1"/>
    </source>
</evidence>